<sequence length="137" mass="15237">MAKVDERMSTLLKAVFQNWPNPLKEKKSAKITMEQGKILNFLGEGDPTHFTVLASTDKLTVGISKLIPGARYFSSIHKNSDEFYYLLSGTLTVLINDVDSSDVNEGESFLIAAGDKHEVFNFTDKMCVVLFCIAPEL</sequence>
<comment type="caution">
    <text evidence="2">The sequence shown here is derived from an EMBL/GenBank/DDBJ whole genome shotgun (WGS) entry which is preliminary data.</text>
</comment>
<dbReference type="Pfam" id="PF07883">
    <property type="entry name" value="Cupin_2"/>
    <property type="match status" value="1"/>
</dbReference>
<gene>
    <name evidence="2" type="ORF">LCGC14_2610020</name>
</gene>
<dbReference type="InterPro" id="IPR013096">
    <property type="entry name" value="Cupin_2"/>
</dbReference>
<proteinExistence type="predicted"/>
<dbReference type="Gene3D" id="2.60.120.10">
    <property type="entry name" value="Jelly Rolls"/>
    <property type="match status" value="1"/>
</dbReference>
<evidence type="ECO:0000259" key="1">
    <source>
        <dbReference type="Pfam" id="PF07883"/>
    </source>
</evidence>
<protein>
    <recommendedName>
        <fullName evidence="1">Cupin type-2 domain-containing protein</fullName>
    </recommendedName>
</protein>
<dbReference type="CDD" id="cd02208">
    <property type="entry name" value="cupin_RmlC-like"/>
    <property type="match status" value="1"/>
</dbReference>
<evidence type="ECO:0000313" key="2">
    <source>
        <dbReference type="EMBL" id="KKL05041.1"/>
    </source>
</evidence>
<dbReference type="AlphaFoldDB" id="A0A0F9CH69"/>
<feature type="domain" description="Cupin type-2" evidence="1">
    <location>
        <begin position="65"/>
        <end position="131"/>
    </location>
</feature>
<dbReference type="InterPro" id="IPR011051">
    <property type="entry name" value="RmlC_Cupin_sf"/>
</dbReference>
<dbReference type="SUPFAM" id="SSF51182">
    <property type="entry name" value="RmlC-like cupins"/>
    <property type="match status" value="1"/>
</dbReference>
<reference evidence="2" key="1">
    <citation type="journal article" date="2015" name="Nature">
        <title>Complex archaea that bridge the gap between prokaryotes and eukaryotes.</title>
        <authorList>
            <person name="Spang A."/>
            <person name="Saw J.H."/>
            <person name="Jorgensen S.L."/>
            <person name="Zaremba-Niedzwiedzka K."/>
            <person name="Martijn J."/>
            <person name="Lind A.E."/>
            <person name="van Eijk R."/>
            <person name="Schleper C."/>
            <person name="Guy L."/>
            <person name="Ettema T.J."/>
        </authorList>
    </citation>
    <scope>NUCLEOTIDE SEQUENCE</scope>
</reference>
<dbReference type="EMBL" id="LAZR01044283">
    <property type="protein sequence ID" value="KKL05041.1"/>
    <property type="molecule type" value="Genomic_DNA"/>
</dbReference>
<organism evidence="2">
    <name type="scientific">marine sediment metagenome</name>
    <dbReference type="NCBI Taxonomy" id="412755"/>
    <lineage>
        <taxon>unclassified sequences</taxon>
        <taxon>metagenomes</taxon>
        <taxon>ecological metagenomes</taxon>
    </lineage>
</organism>
<accession>A0A0F9CH69</accession>
<dbReference type="InterPro" id="IPR014710">
    <property type="entry name" value="RmlC-like_jellyroll"/>
</dbReference>
<name>A0A0F9CH69_9ZZZZ</name>